<evidence type="ECO:0000313" key="5">
    <source>
        <dbReference type="EMBL" id="HJF14479.1"/>
    </source>
</evidence>
<dbReference type="InterPro" id="IPR036873">
    <property type="entry name" value="Rhodanese-like_dom_sf"/>
</dbReference>
<dbReference type="SMART" id="SM00450">
    <property type="entry name" value="RHOD"/>
    <property type="match status" value="2"/>
</dbReference>
<evidence type="ECO:0000256" key="1">
    <source>
        <dbReference type="ARBA" id="ARBA00022679"/>
    </source>
</evidence>
<dbReference type="CDD" id="cd01449">
    <property type="entry name" value="TST_Repeat_2"/>
    <property type="match status" value="1"/>
</dbReference>
<feature type="domain" description="Rhodanese" evidence="4">
    <location>
        <begin position="206"/>
        <end position="317"/>
    </location>
</feature>
<sequence length="329" mass="35188">MTNHPVLVSVDVLAAWMGLDRTDHSLPDKHTLEVRTRLLADQLPAQPEGFVAPTPVPELGRLVIWDVRWSATDPTQNHEAYRQGHIAGAVYVSMTSHLAGHGAPAAGRHPLPDPAKFTDAVRMLGLNDGDTVVIYDAVASAAAARAWWLLRYAGKKEVYVLDGGLDAWRNADLPLHAGEVLPRIGSAYLSWGKMPVVDTDQVPEFVHNHGILLDARALERYTGQHEPLDPVAGHIPSALSAPGADLTDATGRFLPAAQLRDYFARHGVQPESAVTAYCGSGVTASKTVLGLALAGFDGALYPGSWSAWSSSRDRPIATGEAPGDMPTDL</sequence>
<accession>A0A921FLX9</accession>
<dbReference type="InterPro" id="IPR001763">
    <property type="entry name" value="Rhodanese-like_dom"/>
</dbReference>
<protein>
    <submittedName>
        <fullName evidence="5">Sulfurtransferase</fullName>
    </submittedName>
</protein>
<evidence type="ECO:0000313" key="6">
    <source>
        <dbReference type="Proteomes" id="UP000703315"/>
    </source>
</evidence>
<dbReference type="PANTHER" id="PTHR11364">
    <property type="entry name" value="THIOSULFATE SULFERTANSFERASE"/>
    <property type="match status" value="1"/>
</dbReference>
<evidence type="ECO:0000259" key="4">
    <source>
        <dbReference type="PROSITE" id="PS50206"/>
    </source>
</evidence>
<dbReference type="Proteomes" id="UP000703315">
    <property type="component" value="Unassembled WGS sequence"/>
</dbReference>
<dbReference type="SUPFAM" id="SSF52821">
    <property type="entry name" value="Rhodanese/Cell cycle control phosphatase"/>
    <property type="match status" value="2"/>
</dbReference>
<organism evidence="5 6">
    <name type="scientific">Enteractinococcus helveticum</name>
    <dbReference type="NCBI Taxonomy" id="1837282"/>
    <lineage>
        <taxon>Bacteria</taxon>
        <taxon>Bacillati</taxon>
        <taxon>Actinomycetota</taxon>
        <taxon>Actinomycetes</taxon>
        <taxon>Micrococcales</taxon>
        <taxon>Micrococcaceae</taxon>
    </lineage>
</organism>
<reference evidence="5" key="1">
    <citation type="journal article" date="2021" name="PeerJ">
        <title>Extensive microbial diversity within the chicken gut microbiome revealed by metagenomics and culture.</title>
        <authorList>
            <person name="Gilroy R."/>
            <person name="Ravi A."/>
            <person name="Getino M."/>
            <person name="Pursley I."/>
            <person name="Horton D.L."/>
            <person name="Alikhan N.F."/>
            <person name="Baker D."/>
            <person name="Gharbi K."/>
            <person name="Hall N."/>
            <person name="Watson M."/>
            <person name="Adriaenssens E.M."/>
            <person name="Foster-Nyarko E."/>
            <person name="Jarju S."/>
            <person name="Secka A."/>
            <person name="Antonio M."/>
            <person name="Oren A."/>
            <person name="Chaudhuri R.R."/>
            <person name="La Ragione R."/>
            <person name="Hildebrand F."/>
            <person name="Pallen M.J."/>
        </authorList>
    </citation>
    <scope>NUCLEOTIDE SEQUENCE</scope>
    <source>
        <strain evidence="5">ChiHjej13B12-14962</strain>
    </source>
</reference>
<dbReference type="RefSeq" id="WP_303904744.1">
    <property type="nucleotide sequence ID" value="NZ_DYXC01000072.1"/>
</dbReference>
<comment type="caution">
    <text evidence="5">The sequence shown here is derived from an EMBL/GenBank/DDBJ whole genome shotgun (WGS) entry which is preliminary data.</text>
</comment>
<evidence type="ECO:0000256" key="2">
    <source>
        <dbReference type="ARBA" id="ARBA00022737"/>
    </source>
</evidence>
<dbReference type="CDD" id="cd01448">
    <property type="entry name" value="TST_Repeat_1"/>
    <property type="match status" value="1"/>
</dbReference>
<dbReference type="PROSITE" id="PS50206">
    <property type="entry name" value="RHODANESE_3"/>
    <property type="match status" value="2"/>
</dbReference>
<dbReference type="InterPro" id="IPR045078">
    <property type="entry name" value="TST/MPST-like"/>
</dbReference>
<dbReference type="GO" id="GO:0004792">
    <property type="term" value="F:thiosulfate-cyanide sulfurtransferase activity"/>
    <property type="evidence" value="ECO:0007669"/>
    <property type="project" value="TreeGrafter"/>
</dbReference>
<keyword evidence="2" id="KW-0677">Repeat</keyword>
<dbReference type="Gene3D" id="3.40.250.10">
    <property type="entry name" value="Rhodanese-like domain"/>
    <property type="match status" value="2"/>
</dbReference>
<dbReference type="Pfam" id="PF00581">
    <property type="entry name" value="Rhodanese"/>
    <property type="match status" value="2"/>
</dbReference>
<dbReference type="EMBL" id="DYXC01000072">
    <property type="protein sequence ID" value="HJF14479.1"/>
    <property type="molecule type" value="Genomic_DNA"/>
</dbReference>
<dbReference type="PANTHER" id="PTHR11364:SF27">
    <property type="entry name" value="SULFURTRANSFERASE"/>
    <property type="match status" value="1"/>
</dbReference>
<reference evidence="5" key="2">
    <citation type="submission" date="2021-09" db="EMBL/GenBank/DDBJ databases">
        <authorList>
            <person name="Gilroy R."/>
        </authorList>
    </citation>
    <scope>NUCLEOTIDE SEQUENCE</scope>
    <source>
        <strain evidence="5">ChiHjej13B12-14962</strain>
    </source>
</reference>
<name>A0A921FLX9_9MICC</name>
<keyword evidence="1" id="KW-0808">Transferase</keyword>
<dbReference type="AlphaFoldDB" id="A0A921FLX9"/>
<feature type="region of interest" description="Disordered" evidence="3">
    <location>
        <begin position="307"/>
        <end position="329"/>
    </location>
</feature>
<gene>
    <name evidence="5" type="ORF">K8V32_06680</name>
</gene>
<proteinExistence type="predicted"/>
<feature type="domain" description="Rhodanese" evidence="4">
    <location>
        <begin position="58"/>
        <end position="177"/>
    </location>
</feature>
<evidence type="ECO:0000256" key="3">
    <source>
        <dbReference type="SAM" id="MobiDB-lite"/>
    </source>
</evidence>